<name>A0A8J4XYK9_CHIOP</name>
<protein>
    <submittedName>
        <fullName evidence="1">Uncharacterized protein</fullName>
    </submittedName>
</protein>
<reference evidence="1" key="1">
    <citation type="submission" date="2020-07" db="EMBL/GenBank/DDBJ databases">
        <title>The High-quality genome of the commercially important snow crab, Chionoecetes opilio.</title>
        <authorList>
            <person name="Jeong J.-H."/>
            <person name="Ryu S."/>
        </authorList>
    </citation>
    <scope>NUCLEOTIDE SEQUENCE</scope>
    <source>
        <strain evidence="1">MADBK_172401_WGS</strain>
        <tissue evidence="1">Digestive gland</tissue>
    </source>
</reference>
<keyword evidence="2" id="KW-1185">Reference proteome</keyword>
<dbReference type="AlphaFoldDB" id="A0A8J4XYK9"/>
<evidence type="ECO:0000313" key="2">
    <source>
        <dbReference type="Proteomes" id="UP000770661"/>
    </source>
</evidence>
<accession>A0A8J4XYK9</accession>
<dbReference type="EMBL" id="JACEEZ010018069">
    <property type="protein sequence ID" value="KAG0717190.1"/>
    <property type="molecule type" value="Genomic_DNA"/>
</dbReference>
<comment type="caution">
    <text evidence="1">The sequence shown here is derived from an EMBL/GenBank/DDBJ whole genome shotgun (WGS) entry which is preliminary data.</text>
</comment>
<dbReference type="Proteomes" id="UP000770661">
    <property type="component" value="Unassembled WGS sequence"/>
</dbReference>
<gene>
    <name evidence="1" type="ORF">GWK47_054961</name>
</gene>
<organism evidence="1 2">
    <name type="scientific">Chionoecetes opilio</name>
    <name type="common">Atlantic snow crab</name>
    <name type="synonym">Cancer opilio</name>
    <dbReference type="NCBI Taxonomy" id="41210"/>
    <lineage>
        <taxon>Eukaryota</taxon>
        <taxon>Metazoa</taxon>
        <taxon>Ecdysozoa</taxon>
        <taxon>Arthropoda</taxon>
        <taxon>Crustacea</taxon>
        <taxon>Multicrustacea</taxon>
        <taxon>Malacostraca</taxon>
        <taxon>Eumalacostraca</taxon>
        <taxon>Eucarida</taxon>
        <taxon>Decapoda</taxon>
        <taxon>Pleocyemata</taxon>
        <taxon>Brachyura</taxon>
        <taxon>Eubrachyura</taxon>
        <taxon>Majoidea</taxon>
        <taxon>Majidae</taxon>
        <taxon>Chionoecetes</taxon>
    </lineage>
</organism>
<proteinExistence type="predicted"/>
<sequence length="179" mass="19588">MGSPPHSFGWLGRGGNLRGPGCDGDGAPQLGETWRRSASFGRRMLRTGVRALLARLCPLTTRSPSIRRQASTTIPLLHLPRVGGQEVCPLDIKSFERRGNFFVAKEGSVAAGACDDGSLFAWRVPRLLHRENRPVQLLVVVDGRHDRTVGQANDIFAQGTNNGGSRVVKQAFRILSSWY</sequence>
<evidence type="ECO:0000313" key="1">
    <source>
        <dbReference type="EMBL" id="KAG0717190.1"/>
    </source>
</evidence>